<dbReference type="GO" id="GO:0003684">
    <property type="term" value="F:damaged DNA binding"/>
    <property type="evidence" value="ECO:0007669"/>
    <property type="project" value="Ensembl"/>
</dbReference>
<feature type="region of interest" description="Disordered" evidence="1">
    <location>
        <begin position="81"/>
        <end position="151"/>
    </location>
</feature>
<dbReference type="Pfam" id="PF15325">
    <property type="entry name" value="MRI"/>
    <property type="match status" value="1"/>
</dbReference>
<dbReference type="GeneTree" id="ENSGT00390000013192"/>
<reference evidence="2" key="2">
    <citation type="submission" date="2025-08" db="UniProtKB">
        <authorList>
            <consortium name="Ensembl"/>
        </authorList>
    </citation>
    <scope>IDENTIFICATION</scope>
</reference>
<evidence type="ECO:0000313" key="3">
    <source>
        <dbReference type="Proteomes" id="UP000005225"/>
    </source>
</evidence>
<dbReference type="GO" id="GO:0033152">
    <property type="term" value="P:immunoglobulin V(D)J recombination"/>
    <property type="evidence" value="ECO:0007669"/>
    <property type="project" value="Ensembl"/>
</dbReference>
<dbReference type="HOGENOM" id="CLU_126072_0_0_1"/>
<dbReference type="InterPro" id="IPR028278">
    <property type="entry name" value="MRI"/>
</dbReference>
<dbReference type="GO" id="GO:0005634">
    <property type="term" value="C:nucleus"/>
    <property type="evidence" value="ECO:0007669"/>
    <property type="project" value="Ensembl"/>
</dbReference>
<dbReference type="Ensembl" id="ENSOGAT00000026934.1">
    <property type="protein sequence ID" value="ENSOGAP00000017845.1"/>
    <property type="gene ID" value="ENSOGAG00000029558.1"/>
</dbReference>
<reference evidence="3" key="1">
    <citation type="submission" date="2011-03" db="EMBL/GenBank/DDBJ databases">
        <title>Version 3 of the genome sequence of Otolemur garnettii (Bushbaby).</title>
        <authorList>
            <consortium name="The Broad Institute Genome Sequencing Platform"/>
            <person name="Di Palma F."/>
            <person name="Johnson J."/>
            <person name="Lander E.S."/>
            <person name="Lindblad-Toh K."/>
            <person name="Jaffe D.B."/>
            <person name="Gnerre S."/>
            <person name="MacCallum I."/>
            <person name="Przybylski D."/>
            <person name="Ribeiro F.J."/>
            <person name="Burton J.N."/>
            <person name="Walker B.J."/>
            <person name="Sharpe T."/>
            <person name="Hall G."/>
        </authorList>
    </citation>
    <scope>NUCLEOTIDE SEQUENCE [LARGE SCALE GENOMIC DNA]</scope>
</reference>
<dbReference type="Proteomes" id="UP000005225">
    <property type="component" value="Unassembled WGS sequence"/>
</dbReference>
<accession>H0XP04</accession>
<sequence>METLKSENKKRVLPSWMTAQVTKKRVAPVKAPKRRRMAAEAVAAASFRPPAVKTVYCLNEAELVDVALGILIESHKQEMPWKQLSQGGSDNPERSPTCSTSPHTSSGSSNEEENSGKDTPSPGLGPSLGPGVSDSACSGSPEKDEDELKYVREIFFS</sequence>
<organism evidence="2 3">
    <name type="scientific">Otolemur garnettii</name>
    <name type="common">Small-eared galago</name>
    <name type="synonym">Garnett's greater bushbaby</name>
    <dbReference type="NCBI Taxonomy" id="30611"/>
    <lineage>
        <taxon>Eukaryota</taxon>
        <taxon>Metazoa</taxon>
        <taxon>Chordata</taxon>
        <taxon>Craniata</taxon>
        <taxon>Vertebrata</taxon>
        <taxon>Euteleostomi</taxon>
        <taxon>Mammalia</taxon>
        <taxon>Eutheria</taxon>
        <taxon>Euarchontoglires</taxon>
        <taxon>Primates</taxon>
        <taxon>Strepsirrhini</taxon>
        <taxon>Lorisiformes</taxon>
        <taxon>Galagidae</taxon>
        <taxon>Otolemur</taxon>
    </lineage>
</organism>
<dbReference type="GO" id="GO:0005737">
    <property type="term" value="C:cytoplasm"/>
    <property type="evidence" value="ECO:0007669"/>
    <property type="project" value="Ensembl"/>
</dbReference>
<dbReference type="AlphaFoldDB" id="H0XP04"/>
<proteinExistence type="predicted"/>
<dbReference type="PANTHER" id="PTHR14566:SF0">
    <property type="entry name" value="CELL CYCLE REGULATOR OF NON-HOMOLOGOUS END JOINING"/>
    <property type="match status" value="1"/>
</dbReference>
<dbReference type="GO" id="GO:1990391">
    <property type="term" value="C:DNA repair complex"/>
    <property type="evidence" value="ECO:0007669"/>
    <property type="project" value="Ensembl"/>
</dbReference>
<evidence type="ECO:0000256" key="1">
    <source>
        <dbReference type="SAM" id="MobiDB-lite"/>
    </source>
</evidence>
<dbReference type="STRING" id="30611.ENSOGAP00000017845"/>
<dbReference type="GO" id="GO:2001034">
    <property type="term" value="P:positive regulation of double-strand break repair via nonhomologous end joining"/>
    <property type="evidence" value="ECO:0007669"/>
    <property type="project" value="Ensembl"/>
</dbReference>
<keyword evidence="3" id="KW-1185">Reference proteome</keyword>
<evidence type="ECO:0000313" key="2">
    <source>
        <dbReference type="Ensembl" id="ENSOGAP00000017845.1"/>
    </source>
</evidence>
<dbReference type="PANTHER" id="PTHR14566">
    <property type="entry name" value="CELL CYCLE REGULATOR OF NON-HOMOLOGOUS END JOINING"/>
    <property type="match status" value="1"/>
</dbReference>
<dbReference type="GO" id="GO:0035861">
    <property type="term" value="C:site of double-strand break"/>
    <property type="evidence" value="ECO:0007669"/>
    <property type="project" value="Ensembl"/>
</dbReference>
<dbReference type="EMBL" id="AAQR03083559">
    <property type="status" value="NOT_ANNOTATED_CDS"/>
    <property type="molecule type" value="Genomic_DNA"/>
</dbReference>
<dbReference type="GO" id="GO:2001033">
    <property type="term" value="P:negative regulation of double-strand break repair via nonhomologous end joining"/>
    <property type="evidence" value="ECO:0007669"/>
    <property type="project" value="Ensembl"/>
</dbReference>
<dbReference type="FunCoup" id="H0XP04">
    <property type="interactions" value="1634"/>
</dbReference>
<name>H0XP04_OTOGA</name>
<dbReference type="eggNOG" id="ENOG502SEX2">
    <property type="taxonomic scope" value="Eukaryota"/>
</dbReference>
<protein>
    <submittedName>
        <fullName evidence="2">Cell cycle regulator of NHEJ</fullName>
    </submittedName>
</protein>
<dbReference type="GO" id="GO:0006303">
    <property type="term" value="P:double-strand break repair via nonhomologous end joining"/>
    <property type="evidence" value="ECO:0007669"/>
    <property type="project" value="Ensembl"/>
</dbReference>
<dbReference type="GO" id="GO:1990166">
    <property type="term" value="P:protein localization to site of double-strand break"/>
    <property type="evidence" value="ECO:0007669"/>
    <property type="project" value="Ensembl"/>
</dbReference>
<dbReference type="OMA" id="VLPTWMT"/>
<feature type="compositionally biased region" description="Low complexity" evidence="1">
    <location>
        <begin position="120"/>
        <end position="131"/>
    </location>
</feature>
<dbReference type="InParanoid" id="H0XP04"/>
<reference evidence="2" key="3">
    <citation type="submission" date="2025-09" db="UniProtKB">
        <authorList>
            <consortium name="Ensembl"/>
        </authorList>
    </citation>
    <scope>IDENTIFICATION</scope>
</reference>
<feature type="compositionally biased region" description="Low complexity" evidence="1">
    <location>
        <begin position="95"/>
        <end position="109"/>
    </location>
</feature>